<evidence type="ECO:0000313" key="1">
    <source>
        <dbReference type="EMBL" id="BBO67632.1"/>
    </source>
</evidence>
<gene>
    <name evidence="1" type="ORF">DSCA_15620</name>
</gene>
<dbReference type="RefSeq" id="WP_155315871.1">
    <property type="nucleotide sequence ID" value="NZ_AP021874.1"/>
</dbReference>
<sequence>MDENKKKQIEAKLFQLFTQTDKRHDAGSHIQTTPTVVKVIRRRKGKPDLQVA</sequence>
<reference evidence="1 2" key="1">
    <citation type="submission" date="2019-11" db="EMBL/GenBank/DDBJ databases">
        <title>Comparative genomics of hydrocarbon-degrading Desulfosarcina strains.</title>
        <authorList>
            <person name="Watanabe M."/>
            <person name="Kojima H."/>
            <person name="Fukui M."/>
        </authorList>
    </citation>
    <scope>NUCLEOTIDE SEQUENCE [LARGE SCALE GENOMIC DNA]</scope>
    <source>
        <strain evidence="1 2">PL12</strain>
    </source>
</reference>
<proteinExistence type="predicted"/>
<dbReference type="EMBL" id="AP021874">
    <property type="protein sequence ID" value="BBO67632.1"/>
    <property type="molecule type" value="Genomic_DNA"/>
</dbReference>
<dbReference type="AlphaFoldDB" id="A0A5K7YDQ9"/>
<dbReference type="KEGG" id="dalk:DSCA_15620"/>
<protein>
    <submittedName>
        <fullName evidence="1">Uncharacterized protein</fullName>
    </submittedName>
</protein>
<accession>A0A5K7YDQ9</accession>
<keyword evidence="2" id="KW-1185">Reference proteome</keyword>
<dbReference type="Proteomes" id="UP000427906">
    <property type="component" value="Chromosome"/>
</dbReference>
<name>A0A5K7YDQ9_9BACT</name>
<dbReference type="OrthoDB" id="5422675at2"/>
<organism evidence="1 2">
    <name type="scientific">Desulfosarcina alkanivorans</name>
    <dbReference type="NCBI Taxonomy" id="571177"/>
    <lineage>
        <taxon>Bacteria</taxon>
        <taxon>Pseudomonadati</taxon>
        <taxon>Thermodesulfobacteriota</taxon>
        <taxon>Desulfobacteria</taxon>
        <taxon>Desulfobacterales</taxon>
        <taxon>Desulfosarcinaceae</taxon>
        <taxon>Desulfosarcina</taxon>
    </lineage>
</organism>
<evidence type="ECO:0000313" key="2">
    <source>
        <dbReference type="Proteomes" id="UP000427906"/>
    </source>
</evidence>